<dbReference type="EMBL" id="BTSX01000005">
    <property type="protein sequence ID" value="GMT01451.1"/>
    <property type="molecule type" value="Genomic_DNA"/>
</dbReference>
<reference evidence="2" key="1">
    <citation type="submission" date="2023-10" db="EMBL/GenBank/DDBJ databases">
        <title>Genome assembly of Pristionchus species.</title>
        <authorList>
            <person name="Yoshida K."/>
            <person name="Sommer R.J."/>
        </authorList>
    </citation>
    <scope>NUCLEOTIDE SEQUENCE</scope>
    <source>
        <strain evidence="2">RS0144</strain>
    </source>
</reference>
<dbReference type="AlphaFoldDB" id="A0AAV5U3L2"/>
<name>A0AAV5U3L2_9BILA</name>
<keyword evidence="3" id="KW-1185">Reference proteome</keyword>
<sequence length="80" mass="8916">SMMDDESVNTEEEESLIIEQAEEDKENTAINKAIEMALGCSKEMGAQAEVMREALKDSLVRDIPVDEIIDDYGFTDQSSI</sequence>
<gene>
    <name evidence="2" type="ORF">PENTCL1PPCAC_23625</name>
</gene>
<dbReference type="Proteomes" id="UP001432027">
    <property type="component" value="Unassembled WGS sequence"/>
</dbReference>
<evidence type="ECO:0000313" key="2">
    <source>
        <dbReference type="EMBL" id="GMT01451.1"/>
    </source>
</evidence>
<evidence type="ECO:0000313" key="3">
    <source>
        <dbReference type="Proteomes" id="UP001432027"/>
    </source>
</evidence>
<organism evidence="2 3">
    <name type="scientific">Pristionchus entomophagus</name>
    <dbReference type="NCBI Taxonomy" id="358040"/>
    <lineage>
        <taxon>Eukaryota</taxon>
        <taxon>Metazoa</taxon>
        <taxon>Ecdysozoa</taxon>
        <taxon>Nematoda</taxon>
        <taxon>Chromadorea</taxon>
        <taxon>Rhabditida</taxon>
        <taxon>Rhabditina</taxon>
        <taxon>Diplogasteromorpha</taxon>
        <taxon>Diplogasteroidea</taxon>
        <taxon>Neodiplogasteridae</taxon>
        <taxon>Pristionchus</taxon>
    </lineage>
</organism>
<protein>
    <submittedName>
        <fullName evidence="2">Uncharacterized protein</fullName>
    </submittedName>
</protein>
<feature type="region of interest" description="Disordered" evidence="1">
    <location>
        <begin position="1"/>
        <end position="24"/>
    </location>
</feature>
<feature type="non-terminal residue" evidence="2">
    <location>
        <position position="80"/>
    </location>
</feature>
<comment type="caution">
    <text evidence="2">The sequence shown here is derived from an EMBL/GenBank/DDBJ whole genome shotgun (WGS) entry which is preliminary data.</text>
</comment>
<accession>A0AAV5U3L2</accession>
<proteinExistence type="predicted"/>
<evidence type="ECO:0000256" key="1">
    <source>
        <dbReference type="SAM" id="MobiDB-lite"/>
    </source>
</evidence>
<feature type="non-terminal residue" evidence="2">
    <location>
        <position position="1"/>
    </location>
</feature>